<reference evidence="2" key="2">
    <citation type="submission" date="2025-08" db="UniProtKB">
        <authorList>
            <consortium name="Ensembl"/>
        </authorList>
    </citation>
    <scope>IDENTIFICATION</scope>
</reference>
<dbReference type="Gene3D" id="3.30.420.10">
    <property type="entry name" value="Ribonuclease H-like superfamily/Ribonuclease H"/>
    <property type="match status" value="1"/>
</dbReference>
<dbReference type="InterPro" id="IPR036397">
    <property type="entry name" value="RNaseH_sf"/>
</dbReference>
<dbReference type="InterPro" id="IPR038717">
    <property type="entry name" value="Tc1-like_DDE_dom"/>
</dbReference>
<dbReference type="GeneTree" id="ENSGT01060000253284"/>
<dbReference type="Proteomes" id="UP000694402">
    <property type="component" value="Unassembled WGS sequence"/>
</dbReference>
<accession>A0AAZ3R0I6</accession>
<feature type="domain" description="Tc1-like transposase DDE" evidence="1">
    <location>
        <begin position="10"/>
        <end position="89"/>
    </location>
</feature>
<proteinExistence type="predicted"/>
<dbReference type="Pfam" id="PF13358">
    <property type="entry name" value="DDE_3"/>
    <property type="match status" value="1"/>
</dbReference>
<reference evidence="2" key="3">
    <citation type="submission" date="2025-09" db="UniProtKB">
        <authorList>
            <consortium name="Ensembl"/>
        </authorList>
    </citation>
    <scope>IDENTIFICATION</scope>
</reference>
<dbReference type="Ensembl" id="ENSOTST00005135365.1">
    <property type="protein sequence ID" value="ENSOTSP00005133910.1"/>
    <property type="gene ID" value="ENSOTSG00005050459.1"/>
</dbReference>
<name>A0AAZ3R0I6_ONCTS</name>
<keyword evidence="3" id="KW-1185">Reference proteome</keyword>
<evidence type="ECO:0000259" key="1">
    <source>
        <dbReference type="Pfam" id="PF13358"/>
    </source>
</evidence>
<dbReference type="AlphaFoldDB" id="A0AAZ3R0I6"/>
<sequence>MGRHKLGQRTQLHFIDGNLKMQRYRAEILRSIVVPFSCRHHLMFQYDNARLHVARICTEFLEAENVTVLSWPAYAPDMSPVEHVWDALKCTTACSGSRQHPGTSHSH</sequence>
<evidence type="ECO:0000313" key="3">
    <source>
        <dbReference type="Proteomes" id="UP000694402"/>
    </source>
</evidence>
<protein>
    <recommendedName>
        <fullName evidence="1">Tc1-like transposase DDE domain-containing protein</fullName>
    </recommendedName>
</protein>
<organism evidence="2 3">
    <name type="scientific">Oncorhynchus tshawytscha</name>
    <name type="common">Chinook salmon</name>
    <name type="synonym">Salmo tshawytscha</name>
    <dbReference type="NCBI Taxonomy" id="74940"/>
    <lineage>
        <taxon>Eukaryota</taxon>
        <taxon>Metazoa</taxon>
        <taxon>Chordata</taxon>
        <taxon>Craniata</taxon>
        <taxon>Vertebrata</taxon>
        <taxon>Euteleostomi</taxon>
        <taxon>Actinopterygii</taxon>
        <taxon>Neopterygii</taxon>
        <taxon>Teleostei</taxon>
        <taxon>Protacanthopterygii</taxon>
        <taxon>Salmoniformes</taxon>
        <taxon>Salmonidae</taxon>
        <taxon>Salmoninae</taxon>
        <taxon>Oncorhynchus</taxon>
    </lineage>
</organism>
<dbReference type="GO" id="GO:0003676">
    <property type="term" value="F:nucleic acid binding"/>
    <property type="evidence" value="ECO:0007669"/>
    <property type="project" value="InterPro"/>
</dbReference>
<reference evidence="3" key="1">
    <citation type="journal article" date="2018" name="PLoS ONE">
        <title>Chinook salmon (Oncorhynchus tshawytscha) genome and transcriptome.</title>
        <authorList>
            <person name="Christensen K.A."/>
            <person name="Leong J.S."/>
            <person name="Sakhrani D."/>
            <person name="Biagi C.A."/>
            <person name="Minkley D.R."/>
            <person name="Withler R.E."/>
            <person name="Rondeau E.B."/>
            <person name="Koop B.F."/>
            <person name="Devlin R.H."/>
        </authorList>
    </citation>
    <scope>NUCLEOTIDE SEQUENCE [LARGE SCALE GENOMIC DNA]</scope>
</reference>
<evidence type="ECO:0000313" key="2">
    <source>
        <dbReference type="Ensembl" id="ENSOTSP00005133910.1"/>
    </source>
</evidence>